<keyword evidence="4" id="KW-0067">ATP-binding</keyword>
<evidence type="ECO:0000313" key="9">
    <source>
        <dbReference type="EMBL" id="MCI8283651.1"/>
    </source>
</evidence>
<dbReference type="EMBL" id="VBRW01000015">
    <property type="protein sequence ID" value="MCI8283651.1"/>
    <property type="molecule type" value="Genomic_DNA"/>
</dbReference>
<keyword evidence="3" id="KW-0547">Nucleotide-binding</keyword>
<comment type="caution">
    <text evidence="9">The sequence shown here is derived from an EMBL/GenBank/DDBJ whole genome shotgun (WGS) entry which is preliminary data.</text>
</comment>
<evidence type="ECO:0000313" key="10">
    <source>
        <dbReference type="Proteomes" id="UP001203104"/>
    </source>
</evidence>
<dbReference type="GO" id="GO:0004822">
    <property type="term" value="F:isoleucine-tRNA ligase activity"/>
    <property type="evidence" value="ECO:0007669"/>
    <property type="project" value="UniProtKB-EC"/>
</dbReference>
<protein>
    <recommendedName>
        <fullName evidence="8">Aminoacyl-tRNA synthetase class Ia domain-containing protein</fullName>
    </recommendedName>
</protein>
<feature type="non-terminal residue" evidence="9">
    <location>
        <position position="83"/>
    </location>
</feature>
<sequence>IFYDQNKEPVLDKPEIFDYIISLVEKFGSRIWYEKTTDELLPEKYQNLGWTKENDILDVWVDSGVSFFAAYISDEKPPFDICF</sequence>
<proteinExistence type="inferred from homology"/>
<gene>
    <name evidence="9" type="ORF">FEF30_03745</name>
</gene>
<evidence type="ECO:0000256" key="2">
    <source>
        <dbReference type="ARBA" id="ARBA00022598"/>
    </source>
</evidence>
<dbReference type="Pfam" id="PF00133">
    <property type="entry name" value="tRNA-synt_1"/>
    <property type="match status" value="1"/>
</dbReference>
<dbReference type="AlphaFoldDB" id="A0ABD4SYM7"/>
<dbReference type="GO" id="GO:0006412">
    <property type="term" value="P:translation"/>
    <property type="evidence" value="ECO:0007669"/>
    <property type="project" value="UniProtKB-KW"/>
</dbReference>
<keyword evidence="5" id="KW-0648">Protein biosynthesis</keyword>
<evidence type="ECO:0000256" key="4">
    <source>
        <dbReference type="ARBA" id="ARBA00022840"/>
    </source>
</evidence>
<organism evidence="9 10">
    <name type="scientific">Mesomycoplasma hyopneumoniae</name>
    <name type="common">Mycoplasma hyopneumoniae</name>
    <dbReference type="NCBI Taxonomy" id="2099"/>
    <lineage>
        <taxon>Bacteria</taxon>
        <taxon>Bacillati</taxon>
        <taxon>Mycoplasmatota</taxon>
        <taxon>Mycoplasmoidales</taxon>
        <taxon>Metamycoplasmataceae</taxon>
        <taxon>Mesomycoplasma</taxon>
    </lineage>
</organism>
<name>A0ABD4SYM7_MESHO</name>
<dbReference type="InterPro" id="IPR002300">
    <property type="entry name" value="aa-tRNA-synth_Ia"/>
</dbReference>
<dbReference type="SUPFAM" id="SSF52374">
    <property type="entry name" value="Nucleotidylyl transferase"/>
    <property type="match status" value="1"/>
</dbReference>
<dbReference type="PANTHER" id="PTHR42765:SF1">
    <property type="entry name" value="ISOLEUCINE--TRNA LIGASE, MITOCHONDRIAL"/>
    <property type="match status" value="1"/>
</dbReference>
<comment type="similarity">
    <text evidence="1">Belongs to the class-I aminoacyl-tRNA synthetase family. IleS type 1 subfamily.</text>
</comment>
<dbReference type="InterPro" id="IPR050081">
    <property type="entry name" value="Ile-tRNA_ligase"/>
</dbReference>
<feature type="non-terminal residue" evidence="9">
    <location>
        <position position="1"/>
    </location>
</feature>
<dbReference type="RefSeq" id="WP_243216353.1">
    <property type="nucleotide sequence ID" value="NZ_VBRW01000015.1"/>
</dbReference>
<comment type="catalytic activity">
    <reaction evidence="7">
        <text>tRNA(Ile) + L-isoleucine + ATP = L-isoleucyl-tRNA(Ile) + AMP + diphosphate</text>
        <dbReference type="Rhea" id="RHEA:11060"/>
        <dbReference type="Rhea" id="RHEA-COMP:9666"/>
        <dbReference type="Rhea" id="RHEA-COMP:9695"/>
        <dbReference type="ChEBI" id="CHEBI:30616"/>
        <dbReference type="ChEBI" id="CHEBI:33019"/>
        <dbReference type="ChEBI" id="CHEBI:58045"/>
        <dbReference type="ChEBI" id="CHEBI:78442"/>
        <dbReference type="ChEBI" id="CHEBI:78528"/>
        <dbReference type="ChEBI" id="CHEBI:456215"/>
        <dbReference type="EC" id="6.1.1.5"/>
    </reaction>
</comment>
<dbReference type="Gene3D" id="1.10.10.830">
    <property type="entry name" value="Ile-tRNA synthetase CP2 domain-like"/>
    <property type="match status" value="1"/>
</dbReference>
<evidence type="ECO:0000259" key="8">
    <source>
        <dbReference type="Pfam" id="PF00133"/>
    </source>
</evidence>
<evidence type="ECO:0000256" key="7">
    <source>
        <dbReference type="ARBA" id="ARBA00048359"/>
    </source>
</evidence>
<evidence type="ECO:0000256" key="6">
    <source>
        <dbReference type="ARBA" id="ARBA00023146"/>
    </source>
</evidence>
<evidence type="ECO:0000256" key="3">
    <source>
        <dbReference type="ARBA" id="ARBA00022741"/>
    </source>
</evidence>
<dbReference type="PANTHER" id="PTHR42765">
    <property type="entry name" value="SOLEUCYL-TRNA SYNTHETASE"/>
    <property type="match status" value="1"/>
</dbReference>
<reference evidence="9 10" key="1">
    <citation type="submission" date="2019-05" db="EMBL/GenBank/DDBJ databases">
        <title>Genome sequencing and assembly of Mycoplasma hyopneumoniae strains UFV01 and UFV02.</title>
        <authorList>
            <person name="De Souza L.F."/>
            <person name="Gonzaga N.F."/>
            <person name="Santos M.R."/>
            <person name="Deeney A.S."/>
            <person name="Vidigal P.M.P."/>
            <person name="Moreira M.A.S."/>
            <person name="Fietto J.R.L."/>
            <person name="Bressan G.C."/>
            <person name="Rycroft A.N."/>
            <person name="Silva Junior A."/>
        </authorList>
    </citation>
    <scope>NUCLEOTIDE SEQUENCE [LARGE SCALE GENOMIC DNA]</scope>
    <source>
        <strain evidence="9 10">UFV01</strain>
    </source>
</reference>
<keyword evidence="2" id="KW-0436">Ligase</keyword>
<keyword evidence="6" id="KW-0030">Aminoacyl-tRNA synthetase</keyword>
<accession>A0ABD4SYM7</accession>
<dbReference type="Proteomes" id="UP001203104">
    <property type="component" value="Unassembled WGS sequence"/>
</dbReference>
<evidence type="ECO:0000256" key="5">
    <source>
        <dbReference type="ARBA" id="ARBA00022917"/>
    </source>
</evidence>
<evidence type="ECO:0000256" key="1">
    <source>
        <dbReference type="ARBA" id="ARBA00006887"/>
    </source>
</evidence>
<dbReference type="GO" id="GO:0005524">
    <property type="term" value="F:ATP binding"/>
    <property type="evidence" value="ECO:0007669"/>
    <property type="project" value="UniProtKB-KW"/>
</dbReference>
<feature type="domain" description="Aminoacyl-tRNA synthetase class Ia" evidence="8">
    <location>
        <begin position="1"/>
        <end position="71"/>
    </location>
</feature>